<keyword evidence="2" id="KW-1185">Reference proteome</keyword>
<sequence length="1071" mass="119590">MLKHTDSVDSTYRLRTNPLNIRNHDGTDLILSKVDRLGQMADTRRPVSQIYSSSRQPSLQVYPERYEHDDSDNDSISEESSFNARVNDLAANEKFNHNHPYQQYYHSSHQQMLQQSQGHMRPAATGQKARPMSYPNFNSSNSIIPTDFILPPPPQSHSSHHSRSSSHESISNALSKEISLDREEQVKAGIDIFAIKTQQLQEKAKAKSKPKAIPQPQYIEIESPVIETHSNIPSLPAPVPAAQKNIVSPQPRPEEKYQEKQEQQQTEDEYCLPTPEMPRKSSNRKSFQLELSLASPDLSSLMSEFSQISFQQPQPTTSLGRKNTITSPNANIKTSPSKTAPAVFERMRSLRKSQSKENVNIAAKQQQQPKQLQPAPVAVKKQPSVETVSVTRRADPKPFAARPPPITTTLPEAVAKPAAVPVQVPITEYRSLDPDATRRAVHEAELKQLFQKTSVQQDPNQFDDAIEEPIEIEDESEPVIVDGPTVSSPVVSIYSFDAHMVNQLCAIPSPIMNAISFTPPIGSAPDEDDEDTSEMDSIFSENADKKKDEESNSVFELAPEDIPTVTHRHPRFNMTLDNGIQSVTIDPIPIKSTNPGVNQEFELVVGNDLQFILTFHAQMDALPSATVTAPLPDPKEPEETNSDSPDSPDRSQGSVPPRAASPSPKKEAAPTNTPPISPKKHRFRNMFSSSPKKKPTSPTKPTTMGTQARTPNPATTRPREQFGGPKLREELAESKPRDMWDGLIGPQGEFGRCYLVASQYEQEVYGRPRTFNLSLFDEWGYAEEVDEPEALLMQSQQPPTLASLVPSGNGSAGMHYSNKKAQRYNQTKNKVLNKAGGARKIKRVKLEPFKIASVQITLMYIPRVTMTDPLPTSIKNAVRELQLVQSYKNLYLEGYLSQEGGDCSYWRRRWFELRGDTLIGHTEDSHKVRNILHLKNVQRIMDVAMMTDSEKSEMYGVVSYQDRSFQIAFHDGEVINFYADNAARKNEWVGALQIAITYSTGMRYTWVDRVVGRVSEEKVKAAEALAARMKHPAALQAALMEGTSKSTPGSPEKKAKKAKKASFNENVIVHS</sequence>
<comment type="caution">
    <text evidence="1">The sequence shown here is derived from an EMBL/GenBank/DDBJ whole genome shotgun (WGS) entry which is preliminary data.</text>
</comment>
<dbReference type="Proteomes" id="UP000744676">
    <property type="component" value="Unassembled WGS sequence"/>
</dbReference>
<evidence type="ECO:0000313" key="1">
    <source>
        <dbReference type="EMBL" id="KAF5094444.1"/>
    </source>
</evidence>
<dbReference type="EMBL" id="QVQA01000163">
    <property type="protein sequence ID" value="KAF5094444.1"/>
    <property type="molecule type" value="Genomic_DNA"/>
</dbReference>
<organism evidence="1 2">
    <name type="scientific">Geotrichum galactomycetum</name>
    <dbReference type="NCBI Taxonomy" id="27317"/>
    <lineage>
        <taxon>Eukaryota</taxon>
        <taxon>Fungi</taxon>
        <taxon>Dikarya</taxon>
        <taxon>Ascomycota</taxon>
        <taxon>Saccharomycotina</taxon>
        <taxon>Dipodascomycetes</taxon>
        <taxon>Dipodascales</taxon>
        <taxon>Dipodascaceae</taxon>
        <taxon>Geotrichum</taxon>
    </lineage>
</organism>
<name>A0ACB6V198_9ASCO</name>
<proteinExistence type="predicted"/>
<reference evidence="1 2" key="1">
    <citation type="journal article" date="2020" name="Front. Microbiol.">
        <title>Phenotypic and Genetic Characterization of the Cheese Ripening Yeast Geotrichum candidum.</title>
        <authorList>
            <person name="Perkins V."/>
            <person name="Vignola S."/>
            <person name="Lessard M.H."/>
            <person name="Plante P.L."/>
            <person name="Corbeil J."/>
            <person name="Dugat-Bony E."/>
            <person name="Frenette M."/>
            <person name="Labrie S."/>
        </authorList>
    </citation>
    <scope>NUCLEOTIDE SEQUENCE [LARGE SCALE GENOMIC DNA]</scope>
    <source>
        <strain evidence="1 2">LMA-1147</strain>
    </source>
</reference>
<accession>A0ACB6V198</accession>
<gene>
    <name evidence="1" type="ORF">D0Z00_003526</name>
</gene>
<protein>
    <submittedName>
        <fullName evidence="1">Uncharacterized protein</fullName>
    </submittedName>
</protein>
<evidence type="ECO:0000313" key="2">
    <source>
        <dbReference type="Proteomes" id="UP000744676"/>
    </source>
</evidence>